<dbReference type="GO" id="GO:0019632">
    <property type="term" value="P:shikimate metabolic process"/>
    <property type="evidence" value="ECO:0007669"/>
    <property type="project" value="TreeGrafter"/>
</dbReference>
<dbReference type="EMBL" id="FXAK01000009">
    <property type="protein sequence ID" value="SMF89422.1"/>
    <property type="molecule type" value="Genomic_DNA"/>
</dbReference>
<dbReference type="Proteomes" id="UP000192936">
    <property type="component" value="Unassembled WGS sequence"/>
</dbReference>
<feature type="domain" description="Shikimate dehydrogenase substrate binding N-terminal" evidence="4">
    <location>
        <begin position="16"/>
        <end position="99"/>
    </location>
</feature>
<dbReference type="STRING" id="286727.SAMN02982917_6727"/>
<dbReference type="RefSeq" id="WP_085091536.1">
    <property type="nucleotide sequence ID" value="NZ_FXAK01000009.1"/>
</dbReference>
<comment type="pathway">
    <text evidence="1">Metabolic intermediate biosynthesis; chorismate biosynthesis; chorismate from D-erythrose 4-phosphate and phosphoenolpyruvate: step 4/7.</text>
</comment>
<reference evidence="5 6" key="1">
    <citation type="submission" date="2017-04" db="EMBL/GenBank/DDBJ databases">
        <authorList>
            <person name="Afonso C.L."/>
            <person name="Miller P.J."/>
            <person name="Scott M.A."/>
            <person name="Spackman E."/>
            <person name="Goraichik I."/>
            <person name="Dimitrov K.M."/>
            <person name="Suarez D.L."/>
            <person name="Swayne D.E."/>
        </authorList>
    </citation>
    <scope>NUCLEOTIDE SEQUENCE [LARGE SCALE GENOMIC DNA]</scope>
    <source>
        <strain evidence="5 6">A2P</strain>
    </source>
</reference>
<sequence length="269" mass="27380">MGHQATITGTTRLFVIIGDPIDQVRSPQVFNPLLTGAGRDAVLVPVHVRPGGLAAAFQGFRAMDNLEGIVVTVPHKLAAARLIDGIGPTGRLVGGVNAVRREPDGRLVGDMFDGQGFLIGLRRAGHAPEGRRALLVGAGGAGSAVGFALAGAGVERLTIVDVDAAKADGLASAVAAACPQVRVDRGPAVPDGHDLVINATPLGMRPDDPLPLDPARLTPGILVADIIMKPAVTPLLHAAAARGCIVHPGKAMLDSQAEAIAGFFGIPLP</sequence>
<organism evidence="5 6">
    <name type="scientific">Azospirillum oryzae</name>
    <dbReference type="NCBI Taxonomy" id="286727"/>
    <lineage>
        <taxon>Bacteria</taxon>
        <taxon>Pseudomonadati</taxon>
        <taxon>Pseudomonadota</taxon>
        <taxon>Alphaproteobacteria</taxon>
        <taxon>Rhodospirillales</taxon>
        <taxon>Azospirillaceae</taxon>
        <taxon>Azospirillum</taxon>
    </lineage>
</organism>
<evidence type="ECO:0000259" key="4">
    <source>
        <dbReference type="Pfam" id="PF08501"/>
    </source>
</evidence>
<proteinExistence type="predicted"/>
<dbReference type="InterPro" id="IPR046346">
    <property type="entry name" value="Aminoacid_DH-like_N_sf"/>
</dbReference>
<dbReference type="GO" id="GO:0005829">
    <property type="term" value="C:cytosol"/>
    <property type="evidence" value="ECO:0007669"/>
    <property type="project" value="TreeGrafter"/>
</dbReference>
<gene>
    <name evidence="5" type="ORF">SAMN02982917_6727</name>
</gene>
<keyword evidence="3" id="KW-0057">Aromatic amino acid biosynthesis</keyword>
<protein>
    <submittedName>
        <fullName evidence="5">Shikimate dehydrogenase</fullName>
    </submittedName>
</protein>
<dbReference type="InterPro" id="IPR022893">
    <property type="entry name" value="Shikimate_DH_fam"/>
</dbReference>
<dbReference type="GO" id="GO:0050661">
    <property type="term" value="F:NADP binding"/>
    <property type="evidence" value="ECO:0007669"/>
    <property type="project" value="TreeGrafter"/>
</dbReference>
<evidence type="ECO:0000256" key="1">
    <source>
        <dbReference type="ARBA" id="ARBA00004871"/>
    </source>
</evidence>
<dbReference type="GO" id="GO:0009423">
    <property type="term" value="P:chorismate biosynthetic process"/>
    <property type="evidence" value="ECO:0007669"/>
    <property type="project" value="TreeGrafter"/>
</dbReference>
<dbReference type="AlphaFoldDB" id="A0A1X7HNL5"/>
<dbReference type="InterPro" id="IPR036291">
    <property type="entry name" value="NAD(P)-bd_dom_sf"/>
</dbReference>
<dbReference type="PANTHER" id="PTHR21089">
    <property type="entry name" value="SHIKIMATE DEHYDROGENASE"/>
    <property type="match status" value="1"/>
</dbReference>
<dbReference type="SUPFAM" id="SSF51735">
    <property type="entry name" value="NAD(P)-binding Rossmann-fold domains"/>
    <property type="match status" value="1"/>
</dbReference>
<dbReference type="CDD" id="cd01065">
    <property type="entry name" value="NAD_bind_Shikimate_DH"/>
    <property type="match status" value="1"/>
</dbReference>
<dbReference type="InterPro" id="IPR013708">
    <property type="entry name" value="Shikimate_DH-bd_N"/>
</dbReference>
<evidence type="ECO:0000313" key="5">
    <source>
        <dbReference type="EMBL" id="SMF89422.1"/>
    </source>
</evidence>
<dbReference type="SUPFAM" id="SSF53223">
    <property type="entry name" value="Aminoacid dehydrogenase-like, N-terminal domain"/>
    <property type="match status" value="1"/>
</dbReference>
<name>A0A1X7HNL5_9PROT</name>
<dbReference type="GO" id="GO:0004764">
    <property type="term" value="F:shikimate 3-dehydrogenase (NADP+) activity"/>
    <property type="evidence" value="ECO:0007669"/>
    <property type="project" value="InterPro"/>
</dbReference>
<dbReference type="Pfam" id="PF08501">
    <property type="entry name" value="Shikimate_dh_N"/>
    <property type="match status" value="1"/>
</dbReference>
<dbReference type="GO" id="GO:0009073">
    <property type="term" value="P:aromatic amino acid family biosynthetic process"/>
    <property type="evidence" value="ECO:0007669"/>
    <property type="project" value="UniProtKB-KW"/>
</dbReference>
<evidence type="ECO:0000256" key="2">
    <source>
        <dbReference type="ARBA" id="ARBA00023002"/>
    </source>
</evidence>
<dbReference type="Gene3D" id="3.40.50.720">
    <property type="entry name" value="NAD(P)-binding Rossmann-like Domain"/>
    <property type="match status" value="1"/>
</dbReference>
<evidence type="ECO:0000256" key="3">
    <source>
        <dbReference type="ARBA" id="ARBA00023141"/>
    </source>
</evidence>
<evidence type="ECO:0000313" key="6">
    <source>
        <dbReference type="Proteomes" id="UP000192936"/>
    </source>
</evidence>
<dbReference type="Gene3D" id="3.40.50.10860">
    <property type="entry name" value="Leucine Dehydrogenase, chain A, domain 1"/>
    <property type="match status" value="1"/>
</dbReference>
<keyword evidence="3" id="KW-0028">Amino-acid biosynthesis</keyword>
<accession>A0A1X7HNL5</accession>
<dbReference type="OrthoDB" id="7873617at2"/>
<keyword evidence="2" id="KW-0560">Oxidoreductase</keyword>
<dbReference type="PANTHER" id="PTHR21089:SF1">
    <property type="entry name" value="BIFUNCTIONAL 3-DEHYDROQUINATE DEHYDRATASE_SHIKIMATE DEHYDROGENASE, CHLOROPLASTIC"/>
    <property type="match status" value="1"/>
</dbReference>